<keyword evidence="3" id="KW-1185">Reference proteome</keyword>
<evidence type="ECO:0000313" key="3">
    <source>
        <dbReference type="Proteomes" id="UP000656732"/>
    </source>
</evidence>
<name>A0A918BXH4_9ACTN</name>
<gene>
    <name evidence="2" type="ORF">GCM10010280_51510</name>
</gene>
<organism evidence="2 3">
    <name type="scientific">Streptomyces pilosus</name>
    <dbReference type="NCBI Taxonomy" id="28893"/>
    <lineage>
        <taxon>Bacteria</taxon>
        <taxon>Bacillati</taxon>
        <taxon>Actinomycetota</taxon>
        <taxon>Actinomycetes</taxon>
        <taxon>Kitasatosporales</taxon>
        <taxon>Streptomycetaceae</taxon>
        <taxon>Streptomyces</taxon>
    </lineage>
</organism>
<proteinExistence type="predicted"/>
<protein>
    <submittedName>
        <fullName evidence="2">Uncharacterized protein</fullName>
    </submittedName>
</protein>
<dbReference type="EMBL" id="BMTU01000012">
    <property type="protein sequence ID" value="GGQ97678.1"/>
    <property type="molecule type" value="Genomic_DNA"/>
</dbReference>
<feature type="region of interest" description="Disordered" evidence="1">
    <location>
        <begin position="1"/>
        <end position="70"/>
    </location>
</feature>
<dbReference type="Proteomes" id="UP000656732">
    <property type="component" value="Unassembled WGS sequence"/>
</dbReference>
<accession>A0A918BXH4</accession>
<evidence type="ECO:0000313" key="2">
    <source>
        <dbReference type="EMBL" id="GGQ97678.1"/>
    </source>
</evidence>
<comment type="caution">
    <text evidence="2">The sequence shown here is derived from an EMBL/GenBank/DDBJ whole genome shotgun (WGS) entry which is preliminary data.</text>
</comment>
<evidence type="ECO:0000256" key="1">
    <source>
        <dbReference type="SAM" id="MobiDB-lite"/>
    </source>
</evidence>
<sequence>MAPQATGTDRLNARESNRGGAQREAPGLKRIMPMAPHIGPDSADRPREAGPILSTIWPDPDASPGTVTRTSEVTGGLTGLWGACADAHAPHSR</sequence>
<reference evidence="2" key="1">
    <citation type="journal article" date="2014" name="Int. J. Syst. Evol. Microbiol.">
        <title>Complete genome sequence of Corynebacterium casei LMG S-19264T (=DSM 44701T), isolated from a smear-ripened cheese.</title>
        <authorList>
            <consortium name="US DOE Joint Genome Institute (JGI-PGF)"/>
            <person name="Walter F."/>
            <person name="Albersmeier A."/>
            <person name="Kalinowski J."/>
            <person name="Ruckert C."/>
        </authorList>
    </citation>
    <scope>NUCLEOTIDE SEQUENCE</scope>
    <source>
        <strain evidence="2">JCM 4403</strain>
    </source>
</reference>
<reference evidence="2" key="2">
    <citation type="submission" date="2020-09" db="EMBL/GenBank/DDBJ databases">
        <authorList>
            <person name="Sun Q."/>
            <person name="Ohkuma M."/>
        </authorList>
    </citation>
    <scope>NUCLEOTIDE SEQUENCE</scope>
    <source>
        <strain evidence="2">JCM 4403</strain>
    </source>
</reference>
<dbReference type="AlphaFoldDB" id="A0A918BXH4"/>